<keyword evidence="3" id="KW-1185">Reference proteome</keyword>
<feature type="compositionally biased region" description="Basic and acidic residues" evidence="1">
    <location>
        <begin position="17"/>
        <end position="28"/>
    </location>
</feature>
<dbReference type="AlphaFoldDB" id="A0AAV8PML1"/>
<name>A0AAV8PML1_ENSVE</name>
<evidence type="ECO:0000313" key="2">
    <source>
        <dbReference type="EMBL" id="KAJ8456231.1"/>
    </source>
</evidence>
<feature type="compositionally biased region" description="Basic residues" evidence="1">
    <location>
        <begin position="88"/>
        <end position="100"/>
    </location>
</feature>
<comment type="caution">
    <text evidence="2">The sequence shown here is derived from an EMBL/GenBank/DDBJ whole genome shotgun (WGS) entry which is preliminary data.</text>
</comment>
<reference evidence="2 3" key="1">
    <citation type="submission" date="2022-12" db="EMBL/GenBank/DDBJ databases">
        <title>Chromosome-scale assembly of the Ensete ventricosum genome.</title>
        <authorList>
            <person name="Dussert Y."/>
            <person name="Stocks J."/>
            <person name="Wendawek A."/>
            <person name="Woldeyes F."/>
            <person name="Nichols R.A."/>
            <person name="Borrell J.S."/>
        </authorList>
    </citation>
    <scope>NUCLEOTIDE SEQUENCE [LARGE SCALE GENOMIC DNA]</scope>
    <source>
        <strain evidence="3">cv. Maze</strain>
        <tissue evidence="2">Seeds</tissue>
    </source>
</reference>
<proteinExistence type="predicted"/>
<protein>
    <submittedName>
        <fullName evidence="2">Uncharacterized protein</fullName>
    </submittedName>
</protein>
<evidence type="ECO:0000256" key="1">
    <source>
        <dbReference type="SAM" id="MobiDB-lite"/>
    </source>
</evidence>
<feature type="region of interest" description="Disordered" evidence="1">
    <location>
        <begin position="1"/>
        <end position="130"/>
    </location>
</feature>
<gene>
    <name evidence="2" type="ORF">OPV22_034768</name>
</gene>
<dbReference type="EMBL" id="JAQQAF010000011">
    <property type="protein sequence ID" value="KAJ8456231.1"/>
    <property type="molecule type" value="Genomic_DNA"/>
</dbReference>
<sequence>MANEAKGSTFPATPMPRPDDRSRAHRSTENGPKTGQNWPFSAARASGERRRANEATGGTFPAIRKPHPPLCHPGGSRVLRWLTFRTARNGRRGTRKRPKNGPKLAVFGRPSERRATDGERSEGQHLPRYAKGDCADDRPFPGPATACFVCHGVPLNCPSWSIAGWWVEDDCEEDI</sequence>
<accession>A0AAV8PML1</accession>
<organism evidence="2 3">
    <name type="scientific">Ensete ventricosum</name>
    <name type="common">Abyssinian banana</name>
    <name type="synonym">Musa ensete</name>
    <dbReference type="NCBI Taxonomy" id="4639"/>
    <lineage>
        <taxon>Eukaryota</taxon>
        <taxon>Viridiplantae</taxon>
        <taxon>Streptophyta</taxon>
        <taxon>Embryophyta</taxon>
        <taxon>Tracheophyta</taxon>
        <taxon>Spermatophyta</taxon>
        <taxon>Magnoliopsida</taxon>
        <taxon>Liliopsida</taxon>
        <taxon>Zingiberales</taxon>
        <taxon>Musaceae</taxon>
        <taxon>Ensete</taxon>
    </lineage>
</organism>
<feature type="compositionally biased region" description="Basic and acidic residues" evidence="1">
    <location>
        <begin position="110"/>
        <end position="130"/>
    </location>
</feature>
<feature type="compositionally biased region" description="Polar residues" evidence="1">
    <location>
        <begin position="29"/>
        <end position="39"/>
    </location>
</feature>
<dbReference type="Proteomes" id="UP001222027">
    <property type="component" value="Unassembled WGS sequence"/>
</dbReference>
<evidence type="ECO:0000313" key="3">
    <source>
        <dbReference type="Proteomes" id="UP001222027"/>
    </source>
</evidence>